<dbReference type="STRING" id="131310.A0A0N4ZAJ1"/>
<evidence type="ECO:0000313" key="10">
    <source>
        <dbReference type="Proteomes" id="UP000038045"/>
    </source>
</evidence>
<dbReference type="InterPro" id="IPR023271">
    <property type="entry name" value="Aquaporin-like"/>
</dbReference>
<evidence type="ECO:0000256" key="3">
    <source>
        <dbReference type="ARBA" id="ARBA00022448"/>
    </source>
</evidence>
<dbReference type="GO" id="GO:0015250">
    <property type="term" value="F:water channel activity"/>
    <property type="evidence" value="ECO:0007669"/>
    <property type="project" value="TreeGrafter"/>
</dbReference>
<sequence>MTSLQSTIADKIHTDQPTVREILAEFIGTFFFVMIGTAANVQFASTGGNNMIVIPIAWGIGFAFSVYLAAAVSGAHINPAISVTQAIIGNLSFAKLPHYIVSQLLGAFFGALVAYTSKYDDIQKITRHFGNNSYASDIQVAGLFTTFPAPHMTAFGSFFDQLIGTAILSGCICLITDRRHHINQGVVPAVAGLIMTMIALTYGTNGGFAINPARDFGPRFFTWIAGYGTKVFSYGDYYFWIPIVSPFFGALIGAWIYKIFIGLHGLNEILEITNPKSSLP</sequence>
<keyword evidence="3 8" id="KW-0813">Transport</keyword>
<evidence type="ECO:0000313" key="11">
    <source>
        <dbReference type="WBParaSite" id="PTRK_0000446900.1"/>
    </source>
</evidence>
<keyword evidence="6 9" id="KW-0472">Membrane</keyword>
<reference evidence="11" key="1">
    <citation type="submission" date="2017-02" db="UniProtKB">
        <authorList>
            <consortium name="WormBaseParasite"/>
        </authorList>
    </citation>
    <scope>IDENTIFICATION</scope>
</reference>
<protein>
    <submittedName>
        <fullName evidence="11">Aquaporin</fullName>
    </submittedName>
</protein>
<feature type="transmembrane region" description="Helical" evidence="9">
    <location>
        <begin position="96"/>
        <end position="115"/>
    </location>
</feature>
<evidence type="ECO:0000256" key="9">
    <source>
        <dbReference type="SAM" id="Phobius"/>
    </source>
</evidence>
<evidence type="ECO:0000256" key="7">
    <source>
        <dbReference type="ARBA" id="ARBA00045280"/>
    </source>
</evidence>
<organism evidence="10 11">
    <name type="scientific">Parastrongyloides trichosuri</name>
    <name type="common">Possum-specific nematode worm</name>
    <dbReference type="NCBI Taxonomy" id="131310"/>
    <lineage>
        <taxon>Eukaryota</taxon>
        <taxon>Metazoa</taxon>
        <taxon>Ecdysozoa</taxon>
        <taxon>Nematoda</taxon>
        <taxon>Chromadorea</taxon>
        <taxon>Rhabditida</taxon>
        <taxon>Tylenchina</taxon>
        <taxon>Panagrolaimomorpha</taxon>
        <taxon>Strongyloidoidea</taxon>
        <taxon>Strongyloididae</taxon>
        <taxon>Parastrongyloides</taxon>
    </lineage>
</organism>
<dbReference type="InterPro" id="IPR022357">
    <property type="entry name" value="MIP_CS"/>
</dbReference>
<comment type="subcellular location">
    <subcellularLocation>
        <location evidence="1">Membrane</location>
        <topology evidence="1">Multi-pass membrane protein</topology>
    </subcellularLocation>
</comment>
<dbReference type="PANTHER" id="PTHR43829:SF4">
    <property type="entry name" value="AQUAPORIN-9"/>
    <property type="match status" value="1"/>
</dbReference>
<accession>A0A0N4ZAJ1</accession>
<feature type="transmembrane region" description="Helical" evidence="9">
    <location>
        <begin position="53"/>
        <end position="76"/>
    </location>
</feature>
<dbReference type="PRINTS" id="PR00783">
    <property type="entry name" value="MINTRINSICP"/>
</dbReference>
<dbReference type="GO" id="GO:0016323">
    <property type="term" value="C:basolateral plasma membrane"/>
    <property type="evidence" value="ECO:0007669"/>
    <property type="project" value="TreeGrafter"/>
</dbReference>
<dbReference type="PROSITE" id="PS00221">
    <property type="entry name" value="MIP"/>
    <property type="match status" value="1"/>
</dbReference>
<name>A0A0N4ZAJ1_PARTI</name>
<dbReference type="CDD" id="cd00333">
    <property type="entry name" value="MIP"/>
    <property type="match status" value="1"/>
</dbReference>
<evidence type="ECO:0000256" key="1">
    <source>
        <dbReference type="ARBA" id="ARBA00004141"/>
    </source>
</evidence>
<feature type="transmembrane region" description="Helical" evidence="9">
    <location>
        <begin position="22"/>
        <end position="41"/>
    </location>
</feature>
<dbReference type="Gene3D" id="1.20.1080.10">
    <property type="entry name" value="Glycerol uptake facilitator protein"/>
    <property type="match status" value="1"/>
</dbReference>
<dbReference type="GO" id="GO:0015254">
    <property type="term" value="F:glycerol channel activity"/>
    <property type="evidence" value="ECO:0007669"/>
    <property type="project" value="TreeGrafter"/>
</dbReference>
<dbReference type="SUPFAM" id="SSF81338">
    <property type="entry name" value="Aquaporin-like"/>
    <property type="match status" value="1"/>
</dbReference>
<dbReference type="Proteomes" id="UP000038045">
    <property type="component" value="Unplaced"/>
</dbReference>
<dbReference type="InterPro" id="IPR050363">
    <property type="entry name" value="MIP/Aquaporin"/>
</dbReference>
<dbReference type="NCBIfam" id="TIGR00861">
    <property type="entry name" value="MIP"/>
    <property type="match status" value="1"/>
</dbReference>
<proteinExistence type="inferred from homology"/>
<dbReference type="InterPro" id="IPR000425">
    <property type="entry name" value="MIP"/>
</dbReference>
<comment type="similarity">
    <text evidence="2 8">Belongs to the MIP/aquaporin (TC 1.A.8) family.</text>
</comment>
<evidence type="ECO:0000256" key="4">
    <source>
        <dbReference type="ARBA" id="ARBA00022692"/>
    </source>
</evidence>
<evidence type="ECO:0000256" key="6">
    <source>
        <dbReference type="ARBA" id="ARBA00023136"/>
    </source>
</evidence>
<dbReference type="WBParaSite" id="PTRK_0000446900.1">
    <property type="protein sequence ID" value="PTRK_0000446900.1"/>
    <property type="gene ID" value="PTRK_0000446900"/>
</dbReference>
<feature type="transmembrane region" description="Helical" evidence="9">
    <location>
        <begin position="237"/>
        <end position="257"/>
    </location>
</feature>
<dbReference type="PANTHER" id="PTHR43829">
    <property type="entry name" value="AQUAPORIN OR AQUAGLYCEROPORIN RELATED"/>
    <property type="match status" value="1"/>
</dbReference>
<comment type="function">
    <text evidence="7">Aquaglyceroporin that may modulate the water content and osmolytes during anhydrobiosis.</text>
</comment>
<keyword evidence="5 9" id="KW-1133">Transmembrane helix</keyword>
<evidence type="ECO:0000256" key="8">
    <source>
        <dbReference type="RuleBase" id="RU000477"/>
    </source>
</evidence>
<keyword evidence="4 8" id="KW-0812">Transmembrane</keyword>
<feature type="transmembrane region" description="Helical" evidence="9">
    <location>
        <begin position="185"/>
        <end position="204"/>
    </location>
</feature>
<dbReference type="Pfam" id="PF00230">
    <property type="entry name" value="MIP"/>
    <property type="match status" value="1"/>
</dbReference>
<evidence type="ECO:0000256" key="5">
    <source>
        <dbReference type="ARBA" id="ARBA00022989"/>
    </source>
</evidence>
<evidence type="ECO:0000256" key="2">
    <source>
        <dbReference type="ARBA" id="ARBA00006175"/>
    </source>
</evidence>
<dbReference type="AlphaFoldDB" id="A0A0N4ZAJ1"/>
<keyword evidence="10" id="KW-1185">Reference proteome</keyword>